<reference evidence="2" key="2">
    <citation type="submission" date="2018-05" db="EMBL/GenBank/DDBJ databases">
        <title>OmerRS3 (Oryza meridionalis Reference Sequence Version 3).</title>
        <authorList>
            <person name="Zhang J."/>
            <person name="Kudrna D."/>
            <person name="Lee S."/>
            <person name="Talag J."/>
            <person name="Welchert J."/>
            <person name="Wing R.A."/>
        </authorList>
    </citation>
    <scope>NUCLEOTIDE SEQUENCE [LARGE SCALE GENOMIC DNA]</scope>
    <source>
        <strain evidence="2">cv. OR44</strain>
    </source>
</reference>
<keyword evidence="3" id="KW-1185">Reference proteome</keyword>
<reference evidence="2" key="1">
    <citation type="submission" date="2015-04" db="UniProtKB">
        <authorList>
            <consortium name="EnsemblPlants"/>
        </authorList>
    </citation>
    <scope>IDENTIFICATION</scope>
</reference>
<evidence type="ECO:0000313" key="2">
    <source>
        <dbReference type="EnsemblPlants" id="OMERI04G13560.1"/>
    </source>
</evidence>
<dbReference type="EnsemblPlants" id="OMERI04G13560.1">
    <property type="protein sequence ID" value="OMERI04G13560.1"/>
    <property type="gene ID" value="OMERI04G13560"/>
</dbReference>
<feature type="compositionally biased region" description="Basic and acidic residues" evidence="1">
    <location>
        <begin position="21"/>
        <end position="35"/>
    </location>
</feature>
<evidence type="ECO:0000313" key="3">
    <source>
        <dbReference type="Proteomes" id="UP000008021"/>
    </source>
</evidence>
<sequence>MASALPCAKPPTAKRRKGYRLRGERTTARRDEEQTSARAQDTDTDVYVERWASGPRDSSSPMLGVSGRRGTGPPGTAYATEEACAV</sequence>
<accession>A0A0E0DF83</accession>
<dbReference type="HOGENOM" id="CLU_2501735_0_0_1"/>
<name>A0A0E0DF83_9ORYZ</name>
<dbReference type="AlphaFoldDB" id="A0A0E0DF83"/>
<protein>
    <submittedName>
        <fullName evidence="2">Uncharacterized protein</fullName>
    </submittedName>
</protein>
<feature type="region of interest" description="Disordered" evidence="1">
    <location>
        <begin position="1"/>
        <end position="86"/>
    </location>
</feature>
<proteinExistence type="predicted"/>
<organism evidence="2">
    <name type="scientific">Oryza meridionalis</name>
    <dbReference type="NCBI Taxonomy" id="40149"/>
    <lineage>
        <taxon>Eukaryota</taxon>
        <taxon>Viridiplantae</taxon>
        <taxon>Streptophyta</taxon>
        <taxon>Embryophyta</taxon>
        <taxon>Tracheophyta</taxon>
        <taxon>Spermatophyta</taxon>
        <taxon>Magnoliopsida</taxon>
        <taxon>Liliopsida</taxon>
        <taxon>Poales</taxon>
        <taxon>Poaceae</taxon>
        <taxon>BOP clade</taxon>
        <taxon>Oryzoideae</taxon>
        <taxon>Oryzeae</taxon>
        <taxon>Oryzinae</taxon>
        <taxon>Oryza</taxon>
    </lineage>
</organism>
<dbReference type="Proteomes" id="UP000008021">
    <property type="component" value="Chromosome 4"/>
</dbReference>
<evidence type="ECO:0000256" key="1">
    <source>
        <dbReference type="SAM" id="MobiDB-lite"/>
    </source>
</evidence>
<dbReference type="Gramene" id="OMERI04G13560.1">
    <property type="protein sequence ID" value="OMERI04G13560.1"/>
    <property type="gene ID" value="OMERI04G13560"/>
</dbReference>